<sequence>MTDTHSTTDRNMKLALTRGLRLRCPRCGEGKLFKGYLKVADCCEACGLDYTHQRADDGPAYVVILIVGHLVGFTLPVMFEWMRDNPALLAASVSALAVALSLLMLPRVKGGFVAFQWAKEMHGF</sequence>
<evidence type="ECO:0000256" key="1">
    <source>
        <dbReference type="SAM" id="Phobius"/>
    </source>
</evidence>
<gene>
    <name evidence="2" type="ORF">CEW88_19570</name>
</gene>
<reference evidence="2 3" key="1">
    <citation type="submission" date="2017-06" db="EMBL/GenBank/DDBJ databases">
        <title>Yangia sp. YSBP01 complete genome sequence.</title>
        <authorList>
            <person name="Woo J.-H."/>
            <person name="Kim H.-S."/>
        </authorList>
    </citation>
    <scope>NUCLEOTIDE SEQUENCE [LARGE SCALE GENOMIC DNA]</scope>
    <source>
        <strain evidence="2 3">YSBP01</strain>
        <plasmid evidence="2 3">unnamed1</plasmid>
    </source>
</reference>
<feature type="transmembrane region" description="Helical" evidence="1">
    <location>
        <begin position="60"/>
        <end position="79"/>
    </location>
</feature>
<evidence type="ECO:0000313" key="3">
    <source>
        <dbReference type="Proteomes" id="UP000244915"/>
    </source>
</evidence>
<keyword evidence="1" id="KW-0812">Transmembrane</keyword>
<name>A0A2U8HJM6_9RHOB</name>
<proteinExistence type="predicted"/>
<dbReference type="OrthoDB" id="9799456at2"/>
<keyword evidence="1" id="KW-1133">Transmembrane helix</keyword>
<keyword evidence="1" id="KW-0472">Membrane</keyword>
<feature type="transmembrane region" description="Helical" evidence="1">
    <location>
        <begin position="85"/>
        <end position="105"/>
    </location>
</feature>
<organism evidence="2 3">
    <name type="scientific">Alloyangia pacifica</name>
    <dbReference type="NCBI Taxonomy" id="311180"/>
    <lineage>
        <taxon>Bacteria</taxon>
        <taxon>Pseudomonadati</taxon>
        <taxon>Pseudomonadota</taxon>
        <taxon>Alphaproteobacteria</taxon>
        <taxon>Rhodobacterales</taxon>
        <taxon>Roseobacteraceae</taxon>
        <taxon>Alloyangia</taxon>
    </lineage>
</organism>
<protein>
    <recommendedName>
        <fullName evidence="4">DUF983 domain-containing protein</fullName>
    </recommendedName>
</protein>
<dbReference type="EMBL" id="CP022191">
    <property type="protein sequence ID" value="AWI85968.1"/>
    <property type="molecule type" value="Genomic_DNA"/>
</dbReference>
<geneLocation type="plasmid" evidence="2 3">
    <name>unnamed1</name>
</geneLocation>
<evidence type="ECO:0008006" key="4">
    <source>
        <dbReference type="Google" id="ProtNLM"/>
    </source>
</evidence>
<dbReference type="RefSeq" id="WP_108970072.1">
    <property type="nucleotide sequence ID" value="NZ_CP022191.1"/>
</dbReference>
<evidence type="ECO:0000313" key="2">
    <source>
        <dbReference type="EMBL" id="AWI85968.1"/>
    </source>
</evidence>
<dbReference type="KEGG" id="ypac:CEW88_19570"/>
<dbReference type="Pfam" id="PF06170">
    <property type="entry name" value="DUF983"/>
    <property type="match status" value="1"/>
</dbReference>
<dbReference type="Proteomes" id="UP000244915">
    <property type="component" value="Plasmid unnamed1"/>
</dbReference>
<dbReference type="AlphaFoldDB" id="A0A2U8HJM6"/>
<accession>A0A2U8HJM6</accession>
<keyword evidence="2" id="KW-0614">Plasmid</keyword>
<dbReference type="InterPro" id="IPR009325">
    <property type="entry name" value="DUF983"/>
</dbReference>